<feature type="transmembrane region" description="Helical" evidence="1">
    <location>
        <begin position="69"/>
        <end position="88"/>
    </location>
</feature>
<keyword evidence="1" id="KW-1133">Transmembrane helix</keyword>
<dbReference type="RefSeq" id="WP_284914267.1">
    <property type="nucleotide sequence ID" value="NZ_CP126980.1"/>
</dbReference>
<dbReference type="Proteomes" id="UP001240150">
    <property type="component" value="Chromosome"/>
</dbReference>
<evidence type="ECO:0000313" key="3">
    <source>
        <dbReference type="Proteomes" id="UP001240150"/>
    </source>
</evidence>
<dbReference type="EMBL" id="CP126980">
    <property type="protein sequence ID" value="WIM93059.1"/>
    <property type="molecule type" value="Genomic_DNA"/>
</dbReference>
<evidence type="ECO:0000313" key="2">
    <source>
        <dbReference type="EMBL" id="WIM93059.1"/>
    </source>
</evidence>
<sequence>MWLLPTDGVRQLTDGWRVVFLPSLWQAAVSRFLGSLGCAGYAAAVAALVVLPAVGFLVGSDGVWRGIRVILVLAAVLAAVFLVAMVVGDIRSVRRLDLRPADRPARLVLTRGWRHQVLPVDAVSRVVVEERHKLGRQVGIAVVLSTTGGPIRCEADEHAPLGRSSGQQLSGWLADLLGPAEVPVTTEKVHVRAHLTVEHWWTTEQVAAFWAVPAEEVAELAVLWKVANRIFLPRAAIYRSDMEACKRLVYQPDDVCAVADAIRDARPVTEPD</sequence>
<organism evidence="2 3">
    <name type="scientific">Actinoplanes oblitus</name>
    <dbReference type="NCBI Taxonomy" id="3040509"/>
    <lineage>
        <taxon>Bacteria</taxon>
        <taxon>Bacillati</taxon>
        <taxon>Actinomycetota</taxon>
        <taxon>Actinomycetes</taxon>
        <taxon>Micromonosporales</taxon>
        <taxon>Micromonosporaceae</taxon>
        <taxon>Actinoplanes</taxon>
    </lineage>
</organism>
<keyword evidence="3" id="KW-1185">Reference proteome</keyword>
<name>A0ABY8W9J6_9ACTN</name>
<keyword evidence="1" id="KW-0472">Membrane</keyword>
<protein>
    <submittedName>
        <fullName evidence="2">Uncharacterized protein</fullName>
    </submittedName>
</protein>
<evidence type="ECO:0000256" key="1">
    <source>
        <dbReference type="SAM" id="Phobius"/>
    </source>
</evidence>
<proteinExistence type="predicted"/>
<feature type="transmembrane region" description="Helical" evidence="1">
    <location>
        <begin position="32"/>
        <end position="57"/>
    </location>
</feature>
<accession>A0ABY8W9J6</accession>
<keyword evidence="1" id="KW-0812">Transmembrane</keyword>
<gene>
    <name evidence="2" type="ORF">ACTOB_005024</name>
</gene>
<reference evidence="2 3" key="1">
    <citation type="submission" date="2023-06" db="EMBL/GenBank/DDBJ databases">
        <authorList>
            <person name="Yushchuk O."/>
            <person name="Binda E."/>
            <person name="Ruckert-Reed C."/>
            <person name="Fedorenko V."/>
            <person name="Kalinowski J."/>
            <person name="Marinelli F."/>
        </authorList>
    </citation>
    <scope>NUCLEOTIDE SEQUENCE [LARGE SCALE GENOMIC DNA]</scope>
    <source>
        <strain evidence="2 3">NRRL 3884</strain>
    </source>
</reference>